<evidence type="ECO:0000313" key="1">
    <source>
        <dbReference type="EMBL" id="RRT65478.1"/>
    </source>
</evidence>
<organism evidence="1 2">
    <name type="scientific">Ensete ventricosum</name>
    <name type="common">Abyssinian banana</name>
    <name type="synonym">Musa ensete</name>
    <dbReference type="NCBI Taxonomy" id="4639"/>
    <lineage>
        <taxon>Eukaryota</taxon>
        <taxon>Viridiplantae</taxon>
        <taxon>Streptophyta</taxon>
        <taxon>Embryophyta</taxon>
        <taxon>Tracheophyta</taxon>
        <taxon>Spermatophyta</taxon>
        <taxon>Magnoliopsida</taxon>
        <taxon>Liliopsida</taxon>
        <taxon>Zingiberales</taxon>
        <taxon>Musaceae</taxon>
        <taxon>Ensete</taxon>
    </lineage>
</organism>
<sequence>MTQLPLSFPRCSNASHIATAFCFQHYSPAPLQLCHQCYLRFLFSTGSDNSCNHHSSSFPFPRCHPSPAYGSSIVVLGSCVARCSDPSVIATISLSICYSRPLYCRYHIPLCLLHPTPLLPLPSPSVLPSSSGPSPIATTAAATTRLPSLFRVAILPLLADPAVSSSVPTLSDTVSAPSAHLGLYQYDIRARIFSKP</sequence>
<proteinExistence type="predicted"/>
<dbReference type="Proteomes" id="UP000287651">
    <property type="component" value="Unassembled WGS sequence"/>
</dbReference>
<dbReference type="AlphaFoldDB" id="A0A426ZNC3"/>
<gene>
    <name evidence="1" type="ORF">B296_00041058</name>
</gene>
<dbReference type="EMBL" id="AMZH03005802">
    <property type="protein sequence ID" value="RRT65478.1"/>
    <property type="molecule type" value="Genomic_DNA"/>
</dbReference>
<comment type="caution">
    <text evidence="1">The sequence shown here is derived from an EMBL/GenBank/DDBJ whole genome shotgun (WGS) entry which is preliminary data.</text>
</comment>
<protein>
    <submittedName>
        <fullName evidence="1">Uncharacterized protein</fullName>
    </submittedName>
</protein>
<accession>A0A426ZNC3</accession>
<evidence type="ECO:0000313" key="2">
    <source>
        <dbReference type="Proteomes" id="UP000287651"/>
    </source>
</evidence>
<name>A0A426ZNC3_ENSVE</name>
<reference evidence="1 2" key="1">
    <citation type="journal article" date="2014" name="Agronomy (Basel)">
        <title>A Draft Genome Sequence for Ensete ventricosum, the Drought-Tolerant Tree Against Hunger.</title>
        <authorList>
            <person name="Harrison J."/>
            <person name="Moore K.A."/>
            <person name="Paszkiewicz K."/>
            <person name="Jones T."/>
            <person name="Grant M."/>
            <person name="Ambacheew D."/>
            <person name="Muzemil S."/>
            <person name="Studholme D.J."/>
        </authorList>
    </citation>
    <scope>NUCLEOTIDE SEQUENCE [LARGE SCALE GENOMIC DNA]</scope>
</reference>